<evidence type="ECO:0000313" key="1">
    <source>
        <dbReference type="EMBL" id="MPN21442.1"/>
    </source>
</evidence>
<sequence length="105" mass="11761">MNARRSFPEGILHGSNRGNIIRSASKVIRITDTEFDCPFMGEGRYSVRINADRTRVRFVPDITGTAICRDGIISVPEFGRINALGNRTGEMSWKMVDNDTLEISI</sequence>
<protein>
    <submittedName>
        <fullName evidence="1">Uncharacterized protein</fullName>
    </submittedName>
</protein>
<reference evidence="1" key="1">
    <citation type="submission" date="2019-08" db="EMBL/GenBank/DDBJ databases">
        <authorList>
            <person name="Kucharzyk K."/>
            <person name="Murdoch R.W."/>
            <person name="Higgins S."/>
            <person name="Loffler F."/>
        </authorList>
    </citation>
    <scope>NUCLEOTIDE SEQUENCE</scope>
</reference>
<organism evidence="1">
    <name type="scientific">bioreactor metagenome</name>
    <dbReference type="NCBI Taxonomy" id="1076179"/>
    <lineage>
        <taxon>unclassified sequences</taxon>
        <taxon>metagenomes</taxon>
        <taxon>ecological metagenomes</taxon>
    </lineage>
</organism>
<name>A0A645G636_9ZZZZ</name>
<accession>A0A645G636</accession>
<comment type="caution">
    <text evidence="1">The sequence shown here is derived from an EMBL/GenBank/DDBJ whole genome shotgun (WGS) entry which is preliminary data.</text>
</comment>
<proteinExistence type="predicted"/>
<dbReference type="AlphaFoldDB" id="A0A645G636"/>
<dbReference type="EMBL" id="VSSQ01069427">
    <property type="protein sequence ID" value="MPN21442.1"/>
    <property type="molecule type" value="Genomic_DNA"/>
</dbReference>
<gene>
    <name evidence="1" type="ORF">SDC9_168821</name>
</gene>